<feature type="compositionally biased region" description="Low complexity" evidence="1">
    <location>
        <begin position="822"/>
        <end position="843"/>
    </location>
</feature>
<feature type="region of interest" description="Disordered" evidence="1">
    <location>
        <begin position="1"/>
        <end position="852"/>
    </location>
</feature>
<feature type="compositionally biased region" description="Basic and acidic residues" evidence="1">
    <location>
        <begin position="483"/>
        <end position="493"/>
    </location>
</feature>
<gene>
    <name evidence="3" type="ORF">GCM10010123_18490</name>
</gene>
<feature type="compositionally biased region" description="Low complexity" evidence="1">
    <location>
        <begin position="103"/>
        <end position="115"/>
    </location>
</feature>
<dbReference type="EMBL" id="BMQB01000003">
    <property type="protein sequence ID" value="GGJ89206.1"/>
    <property type="molecule type" value="Genomic_DNA"/>
</dbReference>
<proteinExistence type="predicted"/>
<reference evidence="3" key="1">
    <citation type="journal article" date="2014" name="Int. J. Syst. Evol. Microbiol.">
        <title>Complete genome sequence of Corynebacterium casei LMG S-19264T (=DSM 44701T), isolated from a smear-ripened cheese.</title>
        <authorList>
            <consortium name="US DOE Joint Genome Institute (JGI-PGF)"/>
            <person name="Walter F."/>
            <person name="Albersmeier A."/>
            <person name="Kalinowski J."/>
            <person name="Ruckert C."/>
        </authorList>
    </citation>
    <scope>NUCLEOTIDE SEQUENCE</scope>
    <source>
        <strain evidence="3">JCM 3090</strain>
    </source>
</reference>
<name>A0A8J3B8Y3_9ACTN</name>
<sequence>MNPRHPRQWIAAVSDGGGQMASESPQDPTTGRARVDQTGNVTEDARPADAPPHPAGRATAPAVTRTSSFEPIGPPPAALSDGDAPGVLPPPSDYLTSPTTNFPRTPAAYPAAARPDGPRASRPAESRTARYGAGRPVAEPAGTFSGFTPVNAETGVPGVPVQRHPDNGWFSAEQPTIAPTGSTSDDVDPDGRTEQLGGPDSPLRRRTPPAPRVTGAPDVTGHAADGRAAGPADFPGTPGPDGRAGGIDGRPAGSEGRLTSAESAPRVSESAPQAPEGAAAAAPRSTEPAPRPAGDAAPGGLRRDPPRGQVYGRAAGAPNPWAPPADPGTSGGWPTGPRSWPETAPAADEPPTERFTGAATTGGWAPTADRYPREQAPGHAREQAPDAPGRPSPGAFGAPPAPGTPGAPAGALGRTDSALDRIAAVTGGTPVVDHDPAGRRAEPDSFGAPPAGDRGAGPAGGPGAFPADQPTRTDVFDPSATDRPTRREADRPAHPAARAATGAHPDAPDTSGTFPAGRTAFPGARTPDGVPAAGGFPPAGRSAGYSADGRPGAYPDPRGGYPESPPRTIDPATSAFGGADRPTGAYPAQERRAFPTANRDEDGFGAAGAFPAADRTPADRTPADRTPADRTPVGRPPGDRAPGAATPAGGPASTGPVSGAGPASAGGPGPGARTAAGPTDFGQPTGAFPAGAFPTRDNPVNGAIPPGTTATGPTGRGVLGTPAPTTGTAPRVPGTRPAGGPAASGPLPAGPATAGPAASATGGPATAGPAPTGPGTTGAFPVGAAAFPAGNGRAGALPPGARADQLPPTAAHPTTRAGADRTGAPTGPTAVAAEPAAPTTTGAVKTADGDDAPAPQVRNGRVLLAVLGAAVLLLVVPFVAIWALTPPDEYAVGKCVKQVGENAQPTGCGEAGSFQIVQRTNDQAQCPDKNQPAAVMQGRRPTLVLCLKPAV</sequence>
<keyword evidence="4" id="KW-1185">Reference proteome</keyword>
<organism evidence="3 4">
    <name type="scientific">Pilimelia anulata</name>
    <dbReference type="NCBI Taxonomy" id="53371"/>
    <lineage>
        <taxon>Bacteria</taxon>
        <taxon>Bacillati</taxon>
        <taxon>Actinomycetota</taxon>
        <taxon>Actinomycetes</taxon>
        <taxon>Micromonosporales</taxon>
        <taxon>Micromonosporaceae</taxon>
        <taxon>Pilimelia</taxon>
    </lineage>
</organism>
<dbReference type="Proteomes" id="UP000649739">
    <property type="component" value="Unassembled WGS sequence"/>
</dbReference>
<evidence type="ECO:0000313" key="3">
    <source>
        <dbReference type="EMBL" id="GGJ89206.1"/>
    </source>
</evidence>
<dbReference type="AlphaFoldDB" id="A0A8J3B8Y3"/>
<feature type="compositionally biased region" description="Low complexity" evidence="1">
    <location>
        <begin position="494"/>
        <end position="505"/>
    </location>
</feature>
<feature type="compositionally biased region" description="Low complexity" evidence="1">
    <location>
        <begin position="356"/>
        <end position="368"/>
    </location>
</feature>
<reference evidence="3" key="2">
    <citation type="submission" date="2020-09" db="EMBL/GenBank/DDBJ databases">
        <authorList>
            <person name="Sun Q."/>
            <person name="Ohkuma M."/>
        </authorList>
    </citation>
    <scope>NUCLEOTIDE SEQUENCE</scope>
    <source>
        <strain evidence="3">JCM 3090</strain>
    </source>
</reference>
<evidence type="ECO:0000256" key="2">
    <source>
        <dbReference type="SAM" id="Phobius"/>
    </source>
</evidence>
<evidence type="ECO:0000313" key="4">
    <source>
        <dbReference type="Proteomes" id="UP000649739"/>
    </source>
</evidence>
<keyword evidence="2" id="KW-0472">Membrane</keyword>
<feature type="compositionally biased region" description="Low complexity" evidence="1">
    <location>
        <begin position="268"/>
        <end position="300"/>
    </location>
</feature>
<evidence type="ECO:0000256" key="1">
    <source>
        <dbReference type="SAM" id="MobiDB-lite"/>
    </source>
</evidence>
<feature type="transmembrane region" description="Helical" evidence="2">
    <location>
        <begin position="862"/>
        <end position="884"/>
    </location>
</feature>
<protein>
    <submittedName>
        <fullName evidence="3">Uncharacterized protein</fullName>
    </submittedName>
</protein>
<feature type="compositionally biased region" description="Basic and acidic residues" evidence="1">
    <location>
        <begin position="432"/>
        <end position="443"/>
    </location>
</feature>
<feature type="compositionally biased region" description="Gly residues" evidence="1">
    <location>
        <begin position="454"/>
        <end position="463"/>
    </location>
</feature>
<feature type="compositionally biased region" description="Low complexity" evidence="1">
    <location>
        <begin position="387"/>
        <end position="398"/>
    </location>
</feature>
<keyword evidence="2" id="KW-1133">Transmembrane helix</keyword>
<keyword evidence="2" id="KW-0812">Transmembrane</keyword>
<accession>A0A8J3B8Y3</accession>
<comment type="caution">
    <text evidence="3">The sequence shown here is derived from an EMBL/GenBank/DDBJ whole genome shotgun (WGS) entry which is preliminary data.</text>
</comment>
<feature type="compositionally biased region" description="Polar residues" evidence="1">
    <location>
        <begin position="173"/>
        <end position="184"/>
    </location>
</feature>
<feature type="compositionally biased region" description="Basic and acidic residues" evidence="1">
    <location>
        <begin position="116"/>
        <end position="128"/>
    </location>
</feature>
<feature type="compositionally biased region" description="Low complexity" evidence="1">
    <location>
        <begin position="640"/>
        <end position="663"/>
    </location>
</feature>
<feature type="compositionally biased region" description="Basic and acidic residues" evidence="1">
    <location>
        <begin position="616"/>
        <end position="628"/>
    </location>
</feature>
<feature type="compositionally biased region" description="Low complexity" evidence="1">
    <location>
        <begin position="702"/>
        <end position="803"/>
    </location>
</feature>
<feature type="compositionally biased region" description="Low complexity" evidence="1">
    <location>
        <begin position="527"/>
        <end position="544"/>
    </location>
</feature>
<feature type="compositionally biased region" description="Basic and acidic residues" evidence="1">
    <location>
        <begin position="589"/>
        <end position="602"/>
    </location>
</feature>